<evidence type="ECO:0000256" key="1">
    <source>
        <dbReference type="SAM" id="MobiDB-lite"/>
    </source>
</evidence>
<sequence length="83" mass="9007">MPHDIPCTLPTPSHSNLNTQAHRSPNPPLRSLSEIYRRNYSSGIGSGNLPTLAAPPVADYLRTKVMMERSGVVIVRQLGTGGR</sequence>
<gene>
    <name evidence="2" type="ORF">PISMIDRAFT_680604</name>
</gene>
<evidence type="ECO:0000313" key="2">
    <source>
        <dbReference type="EMBL" id="KIK22093.1"/>
    </source>
</evidence>
<feature type="region of interest" description="Disordered" evidence="1">
    <location>
        <begin position="1"/>
        <end position="29"/>
    </location>
</feature>
<evidence type="ECO:0000313" key="3">
    <source>
        <dbReference type="Proteomes" id="UP000054018"/>
    </source>
</evidence>
<feature type="compositionally biased region" description="Polar residues" evidence="1">
    <location>
        <begin position="10"/>
        <end position="23"/>
    </location>
</feature>
<name>A0A0C9ZQV1_9AGAM</name>
<organism evidence="2 3">
    <name type="scientific">Pisolithus microcarpus 441</name>
    <dbReference type="NCBI Taxonomy" id="765257"/>
    <lineage>
        <taxon>Eukaryota</taxon>
        <taxon>Fungi</taxon>
        <taxon>Dikarya</taxon>
        <taxon>Basidiomycota</taxon>
        <taxon>Agaricomycotina</taxon>
        <taxon>Agaricomycetes</taxon>
        <taxon>Agaricomycetidae</taxon>
        <taxon>Boletales</taxon>
        <taxon>Sclerodermatineae</taxon>
        <taxon>Pisolithaceae</taxon>
        <taxon>Pisolithus</taxon>
    </lineage>
</organism>
<dbReference type="Proteomes" id="UP000054018">
    <property type="component" value="Unassembled WGS sequence"/>
</dbReference>
<keyword evidence="3" id="KW-1185">Reference proteome</keyword>
<protein>
    <submittedName>
        <fullName evidence="2">Unplaced genomic scaffold scaffold_59, whole genome shotgun sequence</fullName>
    </submittedName>
</protein>
<accession>A0A0C9ZQV1</accession>
<reference evidence="2 3" key="1">
    <citation type="submission" date="2014-04" db="EMBL/GenBank/DDBJ databases">
        <authorList>
            <consortium name="DOE Joint Genome Institute"/>
            <person name="Kuo A."/>
            <person name="Kohler A."/>
            <person name="Costa M.D."/>
            <person name="Nagy L.G."/>
            <person name="Floudas D."/>
            <person name="Copeland A."/>
            <person name="Barry K.W."/>
            <person name="Cichocki N."/>
            <person name="Veneault-Fourrey C."/>
            <person name="LaButti K."/>
            <person name="Lindquist E.A."/>
            <person name="Lipzen A."/>
            <person name="Lundell T."/>
            <person name="Morin E."/>
            <person name="Murat C."/>
            <person name="Sun H."/>
            <person name="Tunlid A."/>
            <person name="Henrissat B."/>
            <person name="Grigoriev I.V."/>
            <person name="Hibbett D.S."/>
            <person name="Martin F."/>
            <person name="Nordberg H.P."/>
            <person name="Cantor M.N."/>
            <person name="Hua S.X."/>
        </authorList>
    </citation>
    <scope>NUCLEOTIDE SEQUENCE [LARGE SCALE GENOMIC DNA]</scope>
    <source>
        <strain evidence="2 3">441</strain>
    </source>
</reference>
<dbReference type="EMBL" id="KN833743">
    <property type="protein sequence ID" value="KIK22093.1"/>
    <property type="molecule type" value="Genomic_DNA"/>
</dbReference>
<proteinExistence type="predicted"/>
<dbReference type="AlphaFoldDB" id="A0A0C9ZQV1"/>
<dbReference type="HOGENOM" id="CLU_2543447_0_0_1"/>
<reference evidence="3" key="2">
    <citation type="submission" date="2015-01" db="EMBL/GenBank/DDBJ databases">
        <title>Evolutionary Origins and Diversification of the Mycorrhizal Mutualists.</title>
        <authorList>
            <consortium name="DOE Joint Genome Institute"/>
            <consortium name="Mycorrhizal Genomics Consortium"/>
            <person name="Kohler A."/>
            <person name="Kuo A."/>
            <person name="Nagy L.G."/>
            <person name="Floudas D."/>
            <person name="Copeland A."/>
            <person name="Barry K.W."/>
            <person name="Cichocki N."/>
            <person name="Veneault-Fourrey C."/>
            <person name="LaButti K."/>
            <person name="Lindquist E.A."/>
            <person name="Lipzen A."/>
            <person name="Lundell T."/>
            <person name="Morin E."/>
            <person name="Murat C."/>
            <person name="Riley R."/>
            <person name="Ohm R."/>
            <person name="Sun H."/>
            <person name="Tunlid A."/>
            <person name="Henrissat B."/>
            <person name="Grigoriev I.V."/>
            <person name="Hibbett D.S."/>
            <person name="Martin F."/>
        </authorList>
    </citation>
    <scope>NUCLEOTIDE SEQUENCE [LARGE SCALE GENOMIC DNA]</scope>
    <source>
        <strain evidence="3">441</strain>
    </source>
</reference>